<accession>A0A1H3TNK9</accession>
<dbReference type="GeneID" id="94694439"/>
<dbReference type="InterPro" id="IPR042100">
    <property type="entry name" value="Bug_dom1"/>
</dbReference>
<evidence type="ECO:0000313" key="3">
    <source>
        <dbReference type="EMBL" id="SDZ51873.1"/>
    </source>
</evidence>
<dbReference type="InterPro" id="IPR005064">
    <property type="entry name" value="BUG"/>
</dbReference>
<dbReference type="RefSeq" id="WP_074923650.1">
    <property type="nucleotide sequence ID" value="NZ_CP141274.1"/>
</dbReference>
<keyword evidence="3" id="KW-0675">Receptor</keyword>
<dbReference type="Proteomes" id="UP000183417">
    <property type="component" value="Unassembled WGS sequence"/>
</dbReference>
<feature type="signal peptide" evidence="2">
    <location>
        <begin position="1"/>
        <end position="28"/>
    </location>
</feature>
<organism evidence="3 4">
    <name type="scientific">Delftia lacustris</name>
    <dbReference type="NCBI Taxonomy" id="558537"/>
    <lineage>
        <taxon>Bacteria</taxon>
        <taxon>Pseudomonadati</taxon>
        <taxon>Pseudomonadota</taxon>
        <taxon>Betaproteobacteria</taxon>
        <taxon>Burkholderiales</taxon>
        <taxon>Comamonadaceae</taxon>
        <taxon>Delftia</taxon>
    </lineage>
</organism>
<dbReference type="PANTHER" id="PTHR42928">
    <property type="entry name" value="TRICARBOXYLATE-BINDING PROTEIN"/>
    <property type="match status" value="1"/>
</dbReference>
<feature type="chain" id="PRO_5010296393" evidence="2">
    <location>
        <begin position="29"/>
        <end position="309"/>
    </location>
</feature>
<keyword evidence="2" id="KW-0732">Signal</keyword>
<dbReference type="Gene3D" id="3.40.190.10">
    <property type="entry name" value="Periplasmic binding protein-like II"/>
    <property type="match status" value="1"/>
</dbReference>
<name>A0A1H3TNK9_9BURK</name>
<comment type="similarity">
    <text evidence="1">Belongs to the UPF0065 (bug) family.</text>
</comment>
<dbReference type="Pfam" id="PF03401">
    <property type="entry name" value="TctC"/>
    <property type="match status" value="1"/>
</dbReference>
<dbReference type="PIRSF" id="PIRSF017082">
    <property type="entry name" value="YflP"/>
    <property type="match status" value="1"/>
</dbReference>
<evidence type="ECO:0000256" key="2">
    <source>
        <dbReference type="SAM" id="SignalP"/>
    </source>
</evidence>
<dbReference type="PANTHER" id="PTHR42928:SF5">
    <property type="entry name" value="BLR1237 PROTEIN"/>
    <property type="match status" value="1"/>
</dbReference>
<protein>
    <submittedName>
        <fullName evidence="3">Tripartite-type tricarboxylate transporter, receptor component TctC</fullName>
    </submittedName>
</protein>
<dbReference type="AlphaFoldDB" id="A0A1H3TNK9"/>
<evidence type="ECO:0000313" key="4">
    <source>
        <dbReference type="Proteomes" id="UP000183417"/>
    </source>
</evidence>
<evidence type="ECO:0000256" key="1">
    <source>
        <dbReference type="ARBA" id="ARBA00006987"/>
    </source>
</evidence>
<dbReference type="Gene3D" id="3.40.190.150">
    <property type="entry name" value="Bordetella uptake gene, domain 1"/>
    <property type="match status" value="1"/>
</dbReference>
<proteinExistence type="inferred from homology"/>
<reference evidence="3 4" key="1">
    <citation type="submission" date="2016-10" db="EMBL/GenBank/DDBJ databases">
        <authorList>
            <person name="de Groot N.N."/>
        </authorList>
    </citation>
    <scope>NUCLEOTIDE SEQUENCE [LARGE SCALE GENOMIC DNA]</scope>
    <source>
        <strain evidence="3 4">LMG 24775</strain>
    </source>
</reference>
<sequence length="309" mass="31771">MRAPQGTDTGRRALLAAGACALAWPAQAWPARPAWPGASVRIVVAYPAGGVSDMVARALAEQLAQQWGTAVIVDNRPGASGTVALELLARSAPDGRTLVFAAATAVGLAAASVTPVAGVMRVPMLLVGTPALKAADFEGMLAEARGMPGGIRWATTGEGTTGHAVLQRIEQATRIPIVHVPYKGGGQQLNDALAGHFELLSTNVAPLQLQALRAGRLKALAVGAPQRLAALPDVPTLAQLGHAQANLDSLFGLFAPPQMAPALAQRINAAVAQALRAPAIRSRLEAASNQPFEGSAAEFAQQVMREAGR</sequence>
<dbReference type="EMBL" id="FNPE01000031">
    <property type="protein sequence ID" value="SDZ51873.1"/>
    <property type="molecule type" value="Genomic_DNA"/>
</dbReference>
<gene>
    <name evidence="3" type="ORF">SAMN05421547_13114</name>
</gene>
<dbReference type="CDD" id="cd07012">
    <property type="entry name" value="PBP2_Bug_TTT"/>
    <property type="match status" value="1"/>
</dbReference>